<reference evidence="7" key="1">
    <citation type="submission" date="2021-02" db="EMBL/GenBank/DDBJ databases">
        <title>Genome sequence Cadophora malorum strain M34.</title>
        <authorList>
            <person name="Stefanovic E."/>
            <person name="Vu D."/>
            <person name="Scully C."/>
            <person name="Dijksterhuis J."/>
            <person name="Roader J."/>
            <person name="Houbraken J."/>
        </authorList>
    </citation>
    <scope>NUCLEOTIDE SEQUENCE</scope>
    <source>
        <strain evidence="7">M34</strain>
    </source>
</reference>
<keyword evidence="8" id="KW-1185">Reference proteome</keyword>
<dbReference type="OrthoDB" id="5423818at2759"/>
<comment type="caution">
    <text evidence="7">The sequence shown here is derived from an EMBL/GenBank/DDBJ whole genome shotgun (WGS) entry which is preliminary data.</text>
</comment>
<dbReference type="AlphaFoldDB" id="A0A8H7WHB8"/>
<gene>
    <name evidence="7" type="ORF">IFR04_002020</name>
</gene>
<evidence type="ECO:0000256" key="3">
    <source>
        <dbReference type="ARBA" id="ARBA00023015"/>
    </source>
</evidence>
<evidence type="ECO:0000313" key="8">
    <source>
        <dbReference type="Proteomes" id="UP000664132"/>
    </source>
</evidence>
<dbReference type="EMBL" id="JAFJYH010000016">
    <property type="protein sequence ID" value="KAG4424860.1"/>
    <property type="molecule type" value="Genomic_DNA"/>
</dbReference>
<dbReference type="GO" id="GO:0046872">
    <property type="term" value="F:metal ion binding"/>
    <property type="evidence" value="ECO:0007669"/>
    <property type="project" value="UniProtKB-KW"/>
</dbReference>
<keyword evidence="2" id="KW-0862">Zinc</keyword>
<dbReference type="PANTHER" id="PTHR47660">
    <property type="entry name" value="TRANSCRIPTION FACTOR WITH C2H2 AND ZN(2)-CYS(6) DNA BINDING DOMAIN (EUROFUNG)-RELATED-RELATED"/>
    <property type="match status" value="1"/>
</dbReference>
<protein>
    <recommendedName>
        <fullName evidence="9">Transcription factor domain-containing protein</fullName>
    </recommendedName>
</protein>
<evidence type="ECO:0008006" key="9">
    <source>
        <dbReference type="Google" id="ProtNLM"/>
    </source>
</evidence>
<evidence type="ECO:0000313" key="7">
    <source>
        <dbReference type="EMBL" id="KAG4424860.1"/>
    </source>
</evidence>
<proteinExistence type="predicted"/>
<keyword evidence="1" id="KW-0479">Metal-binding</keyword>
<evidence type="ECO:0000256" key="5">
    <source>
        <dbReference type="ARBA" id="ARBA00023242"/>
    </source>
</evidence>
<feature type="region of interest" description="Disordered" evidence="6">
    <location>
        <begin position="103"/>
        <end position="128"/>
    </location>
</feature>
<dbReference type="PANTHER" id="PTHR47660:SF3">
    <property type="entry name" value="FINGER DOMAIN PROTEIN, PUTATIVE (AFU_ORTHOLOGUE AFUA_4G03310)-RELATED"/>
    <property type="match status" value="1"/>
</dbReference>
<dbReference type="Proteomes" id="UP000664132">
    <property type="component" value="Unassembled WGS sequence"/>
</dbReference>
<name>A0A8H7WHB8_9HELO</name>
<keyword evidence="5" id="KW-0539">Nucleus</keyword>
<accession>A0A8H7WHB8</accession>
<organism evidence="7 8">
    <name type="scientific">Cadophora malorum</name>
    <dbReference type="NCBI Taxonomy" id="108018"/>
    <lineage>
        <taxon>Eukaryota</taxon>
        <taxon>Fungi</taxon>
        <taxon>Dikarya</taxon>
        <taxon>Ascomycota</taxon>
        <taxon>Pezizomycotina</taxon>
        <taxon>Leotiomycetes</taxon>
        <taxon>Helotiales</taxon>
        <taxon>Ploettnerulaceae</taxon>
        <taxon>Cadophora</taxon>
    </lineage>
</organism>
<evidence type="ECO:0000256" key="6">
    <source>
        <dbReference type="SAM" id="MobiDB-lite"/>
    </source>
</evidence>
<evidence type="ECO:0000256" key="2">
    <source>
        <dbReference type="ARBA" id="ARBA00022833"/>
    </source>
</evidence>
<sequence length="439" mass="48735">MDITAGQEKVASLPYGFGPVFLVPNGKRNVIISGQHARASSFAQDPPILELQGQEIGYVQVTPQDASVPYTNFADFGNAYQPWDFHLPELSFPDLLNAQTFDEFARDPTPNPPSSSRGNPNPNPTIHLLQTRQDMDPYHMPMPASPSSSIRVLTIRPRLKPSTQRIANLLFHNLKCFPLMMSRHGSLPPFIHPYMISSEAENSHCEPLTNCISLVHMISSRIHGSRKLFWKNVRLECERLCADHRELDSVEALAGMQALSIYILVRLDEGETDDNNLDYLLITTVIAISSQLSKNKPPGFGQQAPAGDDLKLSWKALSIIYRVLNMLIHFEPSGLCELQSDLILAPLPAKKQLWEATSETAWKAEQDNNAQMQKEFGLASDGELVKLKDGQTYCGNAVLLYEALGSCRRSSGGVENWEEWCLGMDGFGGLIMLAASLVE</sequence>
<keyword evidence="4" id="KW-0804">Transcription</keyword>
<evidence type="ECO:0000256" key="1">
    <source>
        <dbReference type="ARBA" id="ARBA00022723"/>
    </source>
</evidence>
<evidence type="ECO:0000256" key="4">
    <source>
        <dbReference type="ARBA" id="ARBA00023163"/>
    </source>
</evidence>
<keyword evidence="3" id="KW-0805">Transcription regulation</keyword>